<dbReference type="EMBL" id="JAKZJU020000002">
    <property type="protein sequence ID" value="MDL2060421.1"/>
    <property type="molecule type" value="Genomic_DNA"/>
</dbReference>
<evidence type="ECO:0000256" key="1">
    <source>
        <dbReference type="SAM" id="MobiDB-lite"/>
    </source>
</evidence>
<comment type="caution">
    <text evidence="3">The sequence shown here is derived from an EMBL/GenBank/DDBJ whole genome shotgun (WGS) entry which is preliminary data.</text>
</comment>
<dbReference type="RefSeq" id="WP_243375937.1">
    <property type="nucleotide sequence ID" value="NZ_JAKZJU020000002.1"/>
</dbReference>
<organism evidence="3 4">
    <name type="scientific">Mesosutterella faecium</name>
    <dbReference type="NCBI Taxonomy" id="2925194"/>
    <lineage>
        <taxon>Bacteria</taxon>
        <taxon>Pseudomonadati</taxon>
        <taxon>Pseudomonadota</taxon>
        <taxon>Betaproteobacteria</taxon>
        <taxon>Burkholderiales</taxon>
        <taxon>Sutterellaceae</taxon>
        <taxon>Mesosutterella</taxon>
    </lineage>
</organism>
<name>A0ABT7IR89_9BURK</name>
<evidence type="ECO:0000313" key="3">
    <source>
        <dbReference type="EMBL" id="MDL2060421.1"/>
    </source>
</evidence>
<keyword evidence="4" id="KW-1185">Reference proteome</keyword>
<keyword evidence="2" id="KW-0732">Signal</keyword>
<gene>
    <name evidence="3" type="ORF">MUN46_010785</name>
</gene>
<dbReference type="Proteomes" id="UP001165481">
    <property type="component" value="Unassembled WGS sequence"/>
</dbReference>
<protein>
    <submittedName>
        <fullName evidence="3">Uncharacterized protein</fullName>
    </submittedName>
</protein>
<reference evidence="3" key="1">
    <citation type="submission" date="2023-03" db="EMBL/GenBank/DDBJ databases">
        <title>Mesosutterella sp. nov. isolated from porcine feces.</title>
        <authorList>
            <person name="Yu S."/>
        </authorList>
    </citation>
    <scope>NUCLEOTIDE SEQUENCE</scope>
    <source>
        <strain evidence="3">AGMB02718</strain>
    </source>
</reference>
<sequence>MKKLLVLLMCFAAAVPTITANKSGFDKNGVSVSPEGWVFTKGPSGVFKDQPPIEKETPPSFIDMRKVGNQGTDEIWEDTRNGRLYTCNKETGCR</sequence>
<feature type="signal peptide" evidence="2">
    <location>
        <begin position="1"/>
        <end position="19"/>
    </location>
</feature>
<feature type="region of interest" description="Disordered" evidence="1">
    <location>
        <begin position="43"/>
        <end position="67"/>
    </location>
</feature>
<accession>A0ABT7IR89</accession>
<feature type="chain" id="PRO_5045722890" evidence="2">
    <location>
        <begin position="20"/>
        <end position="94"/>
    </location>
</feature>
<evidence type="ECO:0000256" key="2">
    <source>
        <dbReference type="SAM" id="SignalP"/>
    </source>
</evidence>
<evidence type="ECO:0000313" key="4">
    <source>
        <dbReference type="Proteomes" id="UP001165481"/>
    </source>
</evidence>
<proteinExistence type="predicted"/>